<reference evidence="2 5" key="2">
    <citation type="journal article" date="2020" name="Appl. Microbiol. Biotechnol.">
        <title>Targeted gene deletion in Brettanomyces bruxellensis with an expression-free CRISPR-Cas9 system.</title>
        <authorList>
            <person name="Varela C."/>
            <person name="Bartel C."/>
            <person name="Onetto C."/>
            <person name="Borneman A."/>
        </authorList>
    </citation>
    <scope>NUCLEOTIDE SEQUENCE [LARGE SCALE GENOMIC DNA]</scope>
    <source>
        <strain evidence="2 5">AWRI1613</strain>
    </source>
</reference>
<accession>A0A7D9H447</accession>
<dbReference type="HAMAP" id="MF_00055">
    <property type="entry name" value="MEMO1"/>
    <property type="match status" value="1"/>
</dbReference>
<comment type="similarity">
    <text evidence="1">Belongs to the MEMO1 family.</text>
</comment>
<evidence type="ECO:0000313" key="4">
    <source>
        <dbReference type="Proteomes" id="UP000478008"/>
    </source>
</evidence>
<dbReference type="CDD" id="cd07361">
    <property type="entry name" value="MEMO_like"/>
    <property type="match status" value="1"/>
</dbReference>
<organism evidence="3 4">
    <name type="scientific">Dekkera bruxellensis</name>
    <name type="common">Brettanomyces custersii</name>
    <dbReference type="NCBI Taxonomy" id="5007"/>
    <lineage>
        <taxon>Eukaryota</taxon>
        <taxon>Fungi</taxon>
        <taxon>Dikarya</taxon>
        <taxon>Ascomycota</taxon>
        <taxon>Saccharomycotina</taxon>
        <taxon>Pichiomycetes</taxon>
        <taxon>Pichiales</taxon>
        <taxon>Pichiaceae</taxon>
        <taxon>Brettanomyces</taxon>
    </lineage>
</organism>
<name>A0A7D9H447_DEKBR</name>
<dbReference type="PANTHER" id="PTHR11060:SF0">
    <property type="entry name" value="PROTEIN MEMO1"/>
    <property type="match status" value="1"/>
</dbReference>
<dbReference type="Proteomes" id="UP000478008">
    <property type="component" value="Unassembled WGS sequence"/>
</dbReference>
<reference evidence="3 4" key="1">
    <citation type="submission" date="2019-07" db="EMBL/GenBank/DDBJ databases">
        <authorList>
            <person name="Friedrich A."/>
            <person name="Schacherer J."/>
        </authorList>
    </citation>
    <scope>NUCLEOTIDE SEQUENCE [LARGE SCALE GENOMIC DNA]</scope>
</reference>
<dbReference type="Pfam" id="PF01875">
    <property type="entry name" value="Memo"/>
    <property type="match status" value="1"/>
</dbReference>
<protein>
    <submittedName>
        <fullName evidence="3">DEBR0S5_11980g1_1</fullName>
    </submittedName>
</protein>
<dbReference type="EMBL" id="JABCYN010000023">
    <property type="protein sequence ID" value="KAF6012749.1"/>
    <property type="molecule type" value="Genomic_DNA"/>
</dbReference>
<evidence type="ECO:0000313" key="3">
    <source>
        <dbReference type="EMBL" id="VUG19787.1"/>
    </source>
</evidence>
<dbReference type="Gene3D" id="3.40.830.10">
    <property type="entry name" value="LigB-like"/>
    <property type="match status" value="1"/>
</dbReference>
<dbReference type="InterPro" id="IPR002737">
    <property type="entry name" value="MEMO1_fam"/>
</dbReference>
<dbReference type="Proteomes" id="UP000568158">
    <property type="component" value="Unassembled WGS sequence"/>
</dbReference>
<dbReference type="AlphaFoldDB" id="A0A7D9H447"/>
<sequence>MTGGGESPLIREATHAGTWYVGTPSVLDRQLDQFLNGKTKIIDGARILLGPHAGYSYAGPTLAKAYGVFDPSKVKRVFIMGPSHHVYFSGSVMTSKFDAYDTPLGKIPVDKETISALMKKDPKMFKQMSFQADEDEHCFEMHMPFLYKVTENSPNGVPKIIPIMISDSNEKFERKLAKDLQPYFENKENAFIITSDFCHWGFRFDYTAYTADGKVDSLTSDPRVPKGGIPIYQSIEAMDKKGMKVASTGSYNDFRKYLSVTGNTICGAKPLSVLLAIMEKYSQQEADDKFRWNGYAQSSHVTNPMDSSVSYASGYAVI</sequence>
<evidence type="ECO:0000313" key="2">
    <source>
        <dbReference type="EMBL" id="KAF6012749.1"/>
    </source>
</evidence>
<dbReference type="EMBL" id="CABFWN010000005">
    <property type="protein sequence ID" value="VUG19787.1"/>
    <property type="molecule type" value="Genomic_DNA"/>
</dbReference>
<keyword evidence="4" id="KW-1185">Reference proteome</keyword>
<proteinExistence type="inferred from homology"/>
<gene>
    <name evidence="3" type="ORF">DEBR0S5_11980G</name>
    <name evidence="2" type="ORF">HII12_002271</name>
</gene>
<dbReference type="PANTHER" id="PTHR11060">
    <property type="entry name" value="PROTEIN MEMO1"/>
    <property type="match status" value="1"/>
</dbReference>
<evidence type="ECO:0000256" key="1">
    <source>
        <dbReference type="ARBA" id="ARBA00006315"/>
    </source>
</evidence>
<dbReference type="NCBIfam" id="TIGR04336">
    <property type="entry name" value="AmmeMemoSam_B"/>
    <property type="match status" value="1"/>
</dbReference>
<evidence type="ECO:0000313" key="5">
    <source>
        <dbReference type="Proteomes" id="UP000568158"/>
    </source>
</evidence>